<dbReference type="SUPFAM" id="SSF55729">
    <property type="entry name" value="Acyl-CoA N-acyltransferases (Nat)"/>
    <property type="match status" value="1"/>
</dbReference>
<keyword evidence="1" id="KW-0255">Endonuclease</keyword>
<reference evidence="1" key="1">
    <citation type="journal article" date="2021" name="Proc. Natl. Acad. Sci. U.S.A.">
        <title>A Catalog of Tens of Thousands of Viruses from Human Metagenomes Reveals Hidden Associations with Chronic Diseases.</title>
        <authorList>
            <person name="Tisza M.J."/>
            <person name="Buck C.B."/>
        </authorList>
    </citation>
    <scope>NUCLEOTIDE SEQUENCE</scope>
    <source>
        <strain evidence="1">CtqfO1</strain>
    </source>
</reference>
<keyword evidence="1" id="KW-0378">Hydrolase</keyword>
<evidence type="ECO:0000313" key="1">
    <source>
        <dbReference type="EMBL" id="DAF57416.1"/>
    </source>
</evidence>
<dbReference type="InterPro" id="IPR016181">
    <property type="entry name" value="Acyl_CoA_acyltransferase"/>
</dbReference>
<dbReference type="Gene3D" id="3.40.960.10">
    <property type="entry name" value="VSR Endonuclease"/>
    <property type="match status" value="1"/>
</dbReference>
<keyword evidence="1" id="KW-0540">Nuclease</keyword>
<sequence length="559" mass="64685">MRKKTDPNIHIGERFERLKIIAFDHQDSRYQFYYLCRCDCGTEKVIRYSHLTNKRIVSCGKCYKPQEKLVKSLVGVPCGRLMPIERLEGNKYRCKCECGNEVVVSAGNLRTKNTQSCGCLHKEIASKNAKELNTGKYKDLSKDKFDRLKPIYIHHVKDGMPYWFCQCDCGNTKIVSRAYLVDGVTRSCGCLRRELARENLIDIKDRRFNMLVAVEYAGYINGRAMWKFKCDCGNERIYDPYKVKNGFISSCGCNSVSHNGSKAENEIGDFVADIGVDTIKHDRKILHGKEIDILIAEKNIGIEYCGSAFHSTYGSIYSDKDKYYHRDKFLESKKSGIHLITIFDVDWENNKEKIKMYIKSLIAAQNKIFARKCVVSIIDDEVACDFVDKYHIQGANKATMKINYGLFHNDELLAVMSFGKLRMNKTKEGQYELHRYCVKDGYTVVGGANKLLKAFEKDYKPTYILSYSMNDYFVGNIYERLGFTNSGQCTPRYYWYIGGKEIKREACRLKNLKRDFPELLQEAYDKDAPNKEDYVMLKLGACKVYRSGNTKWEKFYDNI</sequence>
<protein>
    <submittedName>
        <fullName evidence="1">Endonuclease-like protein</fullName>
    </submittedName>
</protein>
<name>A0A8S5T2T4_9CAUD</name>
<organism evidence="1">
    <name type="scientific">Myoviridae sp. ctqfO1</name>
    <dbReference type="NCBI Taxonomy" id="2827710"/>
    <lineage>
        <taxon>Viruses</taxon>
        <taxon>Duplodnaviria</taxon>
        <taxon>Heunggongvirae</taxon>
        <taxon>Uroviricota</taxon>
        <taxon>Caudoviricetes</taxon>
    </lineage>
</organism>
<proteinExistence type="predicted"/>
<dbReference type="EMBL" id="BK032734">
    <property type="protein sequence ID" value="DAF57416.1"/>
    <property type="molecule type" value="Genomic_DNA"/>
</dbReference>
<accession>A0A8S5T2T4</accession>
<dbReference type="GO" id="GO:0004519">
    <property type="term" value="F:endonuclease activity"/>
    <property type="evidence" value="ECO:0007669"/>
    <property type="project" value="UniProtKB-KW"/>
</dbReference>